<dbReference type="AlphaFoldDB" id="W6QLJ2"/>
<feature type="region of interest" description="Disordered" evidence="7">
    <location>
        <begin position="113"/>
        <end position="141"/>
    </location>
</feature>
<reference evidence="9" key="1">
    <citation type="journal article" date="2014" name="Nat. Commun.">
        <title>Multiple recent horizontal transfers of a large genomic region in cheese making fungi.</title>
        <authorList>
            <person name="Cheeseman K."/>
            <person name="Ropars J."/>
            <person name="Renault P."/>
            <person name="Dupont J."/>
            <person name="Gouzy J."/>
            <person name="Branca A."/>
            <person name="Abraham A.L."/>
            <person name="Ceppi M."/>
            <person name="Conseiller E."/>
            <person name="Debuchy R."/>
            <person name="Malagnac F."/>
            <person name="Goarin A."/>
            <person name="Silar P."/>
            <person name="Lacoste S."/>
            <person name="Sallet E."/>
            <person name="Bensimon A."/>
            <person name="Giraud T."/>
            <person name="Brygoo Y."/>
        </authorList>
    </citation>
    <scope>NUCLEOTIDE SEQUENCE [LARGE SCALE GENOMIC DNA]</scope>
    <source>
        <strain evidence="9">FM164</strain>
    </source>
</reference>
<proteinExistence type="inferred from homology"/>
<dbReference type="GO" id="GO:0005634">
    <property type="term" value="C:nucleus"/>
    <property type="evidence" value="ECO:0007669"/>
    <property type="project" value="UniProtKB-SubCell"/>
</dbReference>
<protein>
    <submittedName>
        <fullName evidence="9">Histone deacetylase complex subunit SAP30, Sin3 binding domain</fullName>
    </submittedName>
</protein>
<dbReference type="InterPro" id="IPR038291">
    <property type="entry name" value="SAP30_C_sf"/>
</dbReference>
<gene>
    <name evidence="9" type="ORF">PROQFM164_S06g000256</name>
</gene>
<keyword evidence="6" id="KW-0539">Nucleus</keyword>
<keyword evidence="3" id="KW-0678">Repressor</keyword>
<dbReference type="EMBL" id="HG792020">
    <property type="protein sequence ID" value="CDM37295.1"/>
    <property type="molecule type" value="Genomic_DNA"/>
</dbReference>
<dbReference type="InterPro" id="IPR025718">
    <property type="entry name" value="SAP30_Sin3-bd"/>
</dbReference>
<organism evidence="9 10">
    <name type="scientific">Penicillium roqueforti (strain FM164)</name>
    <dbReference type="NCBI Taxonomy" id="1365484"/>
    <lineage>
        <taxon>Eukaryota</taxon>
        <taxon>Fungi</taxon>
        <taxon>Dikarya</taxon>
        <taxon>Ascomycota</taxon>
        <taxon>Pezizomycotina</taxon>
        <taxon>Eurotiomycetes</taxon>
        <taxon>Eurotiomycetidae</taxon>
        <taxon>Eurotiales</taxon>
        <taxon>Aspergillaceae</taxon>
        <taxon>Penicillium</taxon>
    </lineage>
</organism>
<evidence type="ECO:0000256" key="3">
    <source>
        <dbReference type="ARBA" id="ARBA00022491"/>
    </source>
</evidence>
<keyword evidence="5" id="KW-0804">Transcription</keyword>
<dbReference type="Gene3D" id="6.10.160.20">
    <property type="match status" value="1"/>
</dbReference>
<evidence type="ECO:0000256" key="1">
    <source>
        <dbReference type="ARBA" id="ARBA00004123"/>
    </source>
</evidence>
<dbReference type="Proteomes" id="UP000030686">
    <property type="component" value="Unassembled WGS sequence"/>
</dbReference>
<dbReference type="OrthoDB" id="510958at2759"/>
<evidence type="ECO:0000256" key="5">
    <source>
        <dbReference type="ARBA" id="ARBA00023163"/>
    </source>
</evidence>
<dbReference type="PANTHER" id="PTHR13286">
    <property type="entry name" value="SAP30"/>
    <property type="match status" value="1"/>
</dbReference>
<comment type="similarity">
    <text evidence="2">Belongs to the SAP30 family.</text>
</comment>
<evidence type="ECO:0000256" key="6">
    <source>
        <dbReference type="ARBA" id="ARBA00023242"/>
    </source>
</evidence>
<comment type="subcellular location">
    <subcellularLocation>
        <location evidence="1">Nucleus</location>
    </subcellularLocation>
</comment>
<evidence type="ECO:0000259" key="8">
    <source>
        <dbReference type="Pfam" id="PF13867"/>
    </source>
</evidence>
<sequence>MAPPRQRTTAIVDDSRSEASSGTREYHKATKSRRPAAAKEKASVTSAPIVEHQNTEEQPRLPWTDLPLEMLHSYRHVHKLPTPSAFSSDYSRMILSQGVGLRSPTTLAARRAQSLSQNHSHRTNTSSDSVSDSTLRRTAGQDRVSKDQFALVVRKHFNSAGLSEQETIARFLYTVREDRRGRQFRLRFQP</sequence>
<dbReference type="OMA" id="HEYRYAY"/>
<dbReference type="Pfam" id="PF13867">
    <property type="entry name" value="SAP30_Sin3_bdg"/>
    <property type="match status" value="1"/>
</dbReference>
<feature type="region of interest" description="Disordered" evidence="7">
    <location>
        <begin position="1"/>
        <end position="60"/>
    </location>
</feature>
<evidence type="ECO:0000256" key="7">
    <source>
        <dbReference type="SAM" id="MobiDB-lite"/>
    </source>
</evidence>
<accession>W6QLJ2</accession>
<evidence type="ECO:0000313" key="10">
    <source>
        <dbReference type="Proteomes" id="UP000030686"/>
    </source>
</evidence>
<name>W6QLJ2_PENRF</name>
<evidence type="ECO:0000256" key="4">
    <source>
        <dbReference type="ARBA" id="ARBA00023015"/>
    </source>
</evidence>
<dbReference type="PANTHER" id="PTHR13286:SF23">
    <property type="entry name" value="HISTONE DEACETYLASE COMPLEX SUBUNIT SAP30 SIN3 BINDING DOMAIN-CONTAINING PROTEIN"/>
    <property type="match status" value="1"/>
</dbReference>
<evidence type="ECO:0000313" key="9">
    <source>
        <dbReference type="EMBL" id="CDM37295.1"/>
    </source>
</evidence>
<keyword evidence="4" id="KW-0805">Transcription regulation</keyword>
<dbReference type="InterPro" id="IPR024145">
    <property type="entry name" value="His_deAcase_SAP30/SAP30L"/>
</dbReference>
<evidence type="ECO:0000256" key="2">
    <source>
        <dbReference type="ARBA" id="ARBA00006283"/>
    </source>
</evidence>
<keyword evidence="10" id="KW-1185">Reference proteome</keyword>
<feature type="domain" description="Histone deacetylase complex subunit SAP30 Sin3 binding" evidence="8">
    <location>
        <begin position="142"/>
        <end position="176"/>
    </location>
</feature>